<sequence length="207" mass="22780">MKISTKGGRKQERRIGESTPPKTTKRMSESQQRQEQKEIRGQKEATEHTLGCYTATKHVGPSSTATNQPCTSSFKVPPPIPCRLRPSHPHGHGHGLHRYRHGHQHVVHRRHGPPRRQSQTLPPSIDLGHHRVEPHVACVHRLDHGHGAPARPPRGHFLAFLDGDGLGTATGARGQSVQTKTGILELRHQTTGQRPILGPRGVSHGTS</sequence>
<evidence type="ECO:0000313" key="3">
    <source>
        <dbReference type="Proteomes" id="UP000193411"/>
    </source>
</evidence>
<evidence type="ECO:0000313" key="2">
    <source>
        <dbReference type="EMBL" id="ORZ33011.1"/>
    </source>
</evidence>
<gene>
    <name evidence="2" type="ORF">BCR44DRAFT_181295</name>
</gene>
<evidence type="ECO:0000256" key="1">
    <source>
        <dbReference type="SAM" id="MobiDB-lite"/>
    </source>
</evidence>
<dbReference type="EMBL" id="MCFL01000039">
    <property type="protein sequence ID" value="ORZ33011.1"/>
    <property type="molecule type" value="Genomic_DNA"/>
</dbReference>
<reference evidence="2 3" key="1">
    <citation type="submission" date="2016-07" db="EMBL/GenBank/DDBJ databases">
        <title>Pervasive Adenine N6-methylation of Active Genes in Fungi.</title>
        <authorList>
            <consortium name="DOE Joint Genome Institute"/>
            <person name="Mondo S.J."/>
            <person name="Dannebaum R.O."/>
            <person name="Kuo R.C."/>
            <person name="Labutti K."/>
            <person name="Haridas S."/>
            <person name="Kuo A."/>
            <person name="Salamov A."/>
            <person name="Ahrendt S.R."/>
            <person name="Lipzen A."/>
            <person name="Sullivan W."/>
            <person name="Andreopoulos W.B."/>
            <person name="Clum A."/>
            <person name="Lindquist E."/>
            <person name="Daum C."/>
            <person name="Ramamoorthy G.K."/>
            <person name="Gryganskyi A."/>
            <person name="Culley D."/>
            <person name="Magnuson J.K."/>
            <person name="James T.Y."/>
            <person name="O'Malley M.A."/>
            <person name="Stajich J.E."/>
            <person name="Spatafora J.W."/>
            <person name="Visel A."/>
            <person name="Grigoriev I.V."/>
        </authorList>
    </citation>
    <scope>NUCLEOTIDE SEQUENCE [LARGE SCALE GENOMIC DNA]</scope>
    <source>
        <strain evidence="2 3">PL171</strain>
    </source>
</reference>
<feature type="compositionally biased region" description="Basic and acidic residues" evidence="1">
    <location>
        <begin position="26"/>
        <end position="47"/>
    </location>
</feature>
<dbReference type="AlphaFoldDB" id="A0A1Y2HGL0"/>
<comment type="caution">
    <text evidence="2">The sequence shown here is derived from an EMBL/GenBank/DDBJ whole genome shotgun (WGS) entry which is preliminary data.</text>
</comment>
<accession>A0A1Y2HGL0</accession>
<organism evidence="2 3">
    <name type="scientific">Catenaria anguillulae PL171</name>
    <dbReference type="NCBI Taxonomy" id="765915"/>
    <lineage>
        <taxon>Eukaryota</taxon>
        <taxon>Fungi</taxon>
        <taxon>Fungi incertae sedis</taxon>
        <taxon>Blastocladiomycota</taxon>
        <taxon>Blastocladiomycetes</taxon>
        <taxon>Blastocladiales</taxon>
        <taxon>Catenariaceae</taxon>
        <taxon>Catenaria</taxon>
    </lineage>
</organism>
<keyword evidence="3" id="KW-1185">Reference proteome</keyword>
<name>A0A1Y2HGL0_9FUNG</name>
<feature type="region of interest" description="Disordered" evidence="1">
    <location>
        <begin position="1"/>
        <end position="47"/>
    </location>
</feature>
<proteinExistence type="predicted"/>
<protein>
    <submittedName>
        <fullName evidence="2">Uncharacterized protein</fullName>
    </submittedName>
</protein>
<dbReference type="Proteomes" id="UP000193411">
    <property type="component" value="Unassembled WGS sequence"/>
</dbReference>